<evidence type="ECO:0000259" key="18">
    <source>
        <dbReference type="PROSITE" id="PS51727"/>
    </source>
</evidence>
<dbReference type="InterPro" id="IPR013178">
    <property type="entry name" value="Histone_AcTrfase_Rtt109/CBP"/>
</dbReference>
<dbReference type="PROSITE" id="PS51727">
    <property type="entry name" value="CBP_P300_HAT"/>
    <property type="match status" value="1"/>
</dbReference>
<keyword evidence="11" id="KW-0539">Nucleus</keyword>
<feature type="domain" description="TAZ-type" evidence="16">
    <location>
        <begin position="883"/>
        <end position="968"/>
    </location>
</feature>
<evidence type="ECO:0000256" key="15">
    <source>
        <dbReference type="SAM" id="MobiDB-lite"/>
    </source>
</evidence>
<evidence type="ECO:0000256" key="5">
    <source>
        <dbReference type="ARBA" id="ARBA00022771"/>
    </source>
</evidence>
<dbReference type="Proteomes" id="UP001558713">
    <property type="component" value="Unassembled WGS sequence"/>
</dbReference>
<dbReference type="PROSITE" id="PS01357">
    <property type="entry name" value="ZF_ZZ_1"/>
    <property type="match status" value="1"/>
</dbReference>
<proteinExistence type="predicted"/>
<dbReference type="InterPro" id="IPR013083">
    <property type="entry name" value="Znf_RING/FYVE/PHD"/>
</dbReference>
<dbReference type="InterPro" id="IPR011011">
    <property type="entry name" value="Znf_FYVE_PHD"/>
</dbReference>
<dbReference type="InterPro" id="IPR035898">
    <property type="entry name" value="TAZ_dom_sf"/>
</dbReference>
<dbReference type="SMART" id="SM01250">
    <property type="entry name" value="KAT11"/>
    <property type="match status" value="1"/>
</dbReference>
<evidence type="ECO:0000256" key="11">
    <source>
        <dbReference type="ARBA" id="ARBA00023242"/>
    </source>
</evidence>
<gene>
    <name evidence="19" type="ORF">V5N11_009308</name>
</gene>
<dbReference type="InterPro" id="IPR000433">
    <property type="entry name" value="Znf_ZZ"/>
</dbReference>
<dbReference type="AlphaFoldDB" id="A0ABD1AZC2"/>
<dbReference type="SUPFAM" id="SSF57850">
    <property type="entry name" value="RING/U-box"/>
    <property type="match status" value="1"/>
</dbReference>
<dbReference type="EMBL" id="JBANAX010000438">
    <property type="protein sequence ID" value="KAL1208794.1"/>
    <property type="molecule type" value="Genomic_DNA"/>
</dbReference>
<dbReference type="Gene3D" id="1.20.1020.10">
    <property type="entry name" value="TAZ domain"/>
    <property type="match status" value="1"/>
</dbReference>
<keyword evidence="10" id="KW-0804">Transcription</keyword>
<dbReference type="SUPFAM" id="SSF57903">
    <property type="entry name" value="FYVE/PHD zinc finger"/>
    <property type="match status" value="1"/>
</dbReference>
<dbReference type="EC" id="2.3.1.48" evidence="2"/>
<evidence type="ECO:0000256" key="9">
    <source>
        <dbReference type="ARBA" id="ARBA00023159"/>
    </source>
</evidence>
<evidence type="ECO:0000256" key="2">
    <source>
        <dbReference type="ARBA" id="ARBA00013184"/>
    </source>
</evidence>
<evidence type="ECO:0000256" key="12">
    <source>
        <dbReference type="ARBA" id="ARBA00023315"/>
    </source>
</evidence>
<evidence type="ECO:0000256" key="1">
    <source>
        <dbReference type="ARBA" id="ARBA00004123"/>
    </source>
</evidence>
<keyword evidence="5 14" id="KW-0863">Zinc-finger</keyword>
<evidence type="ECO:0000256" key="8">
    <source>
        <dbReference type="ARBA" id="ARBA00023015"/>
    </source>
</evidence>
<dbReference type="GO" id="GO:0004402">
    <property type="term" value="F:histone acetyltransferase activity"/>
    <property type="evidence" value="ECO:0007669"/>
    <property type="project" value="UniProtKB-ARBA"/>
</dbReference>
<dbReference type="Gene3D" id="3.30.40.10">
    <property type="entry name" value="Zinc/RING finger domain, C3HC4 (zinc finger)"/>
    <property type="match status" value="1"/>
</dbReference>
<evidence type="ECO:0000256" key="14">
    <source>
        <dbReference type="PROSITE-ProRule" id="PRU00228"/>
    </source>
</evidence>
<dbReference type="SMART" id="SM00291">
    <property type="entry name" value="ZnF_ZZ"/>
    <property type="match status" value="2"/>
</dbReference>
<feature type="region of interest" description="Disordered" evidence="15">
    <location>
        <begin position="1"/>
        <end position="81"/>
    </location>
</feature>
<comment type="catalytic activity">
    <reaction evidence="13">
        <text>L-lysyl-[protein] + acetyl-CoA = N(6)-acetyl-L-lysyl-[protein] + CoA + H(+)</text>
        <dbReference type="Rhea" id="RHEA:45948"/>
        <dbReference type="Rhea" id="RHEA-COMP:9752"/>
        <dbReference type="Rhea" id="RHEA-COMP:10731"/>
        <dbReference type="ChEBI" id="CHEBI:15378"/>
        <dbReference type="ChEBI" id="CHEBI:29969"/>
        <dbReference type="ChEBI" id="CHEBI:57287"/>
        <dbReference type="ChEBI" id="CHEBI:57288"/>
        <dbReference type="ChEBI" id="CHEBI:61930"/>
        <dbReference type="EC" id="2.3.1.48"/>
    </reaction>
</comment>
<dbReference type="InterPro" id="IPR031162">
    <property type="entry name" value="CBP_P300_HAT"/>
</dbReference>
<feature type="domain" description="ZZ-type" evidence="17">
    <location>
        <begin position="708"/>
        <end position="767"/>
    </location>
</feature>
<evidence type="ECO:0000313" key="19">
    <source>
        <dbReference type="EMBL" id="KAL1208794.1"/>
    </source>
</evidence>
<keyword evidence="6" id="KW-0862">Zinc</keyword>
<name>A0ABD1AZC2_CARAN</name>
<dbReference type="InterPro" id="IPR000197">
    <property type="entry name" value="Znf_TAZ"/>
</dbReference>
<keyword evidence="3" id="KW-0808">Transferase</keyword>
<comment type="caution">
    <text evidence="19">The sequence shown here is derived from an EMBL/GenBank/DDBJ whole genome shotgun (WGS) entry which is preliminary data.</text>
</comment>
<feature type="compositionally biased region" description="Polar residues" evidence="15">
    <location>
        <begin position="46"/>
        <end position="62"/>
    </location>
</feature>
<evidence type="ECO:0000256" key="7">
    <source>
        <dbReference type="ARBA" id="ARBA00022853"/>
    </source>
</evidence>
<dbReference type="PROSITE" id="PS50135">
    <property type="entry name" value="ZF_ZZ_2"/>
    <property type="match status" value="1"/>
</dbReference>
<keyword evidence="4" id="KW-0479">Metal-binding</keyword>
<dbReference type="InterPro" id="IPR043145">
    <property type="entry name" value="Znf_ZZ_sf"/>
</dbReference>
<dbReference type="Pfam" id="PF02135">
    <property type="entry name" value="zf-TAZ"/>
    <property type="match status" value="1"/>
</dbReference>
<reference evidence="19 20" key="1">
    <citation type="submission" date="2024-04" db="EMBL/GenBank/DDBJ databases">
        <title>Genome assembly C_amara_ONT_v2.</title>
        <authorList>
            <person name="Yant L."/>
            <person name="Moore C."/>
            <person name="Slenker M."/>
        </authorList>
    </citation>
    <scope>NUCLEOTIDE SEQUENCE [LARGE SCALE GENOMIC DNA]</scope>
    <source>
        <tissue evidence="19">Leaf</tissue>
    </source>
</reference>
<keyword evidence="7" id="KW-0156">Chromatin regulator</keyword>
<feature type="domain" description="CBP/p300-type HAT" evidence="18">
    <location>
        <begin position="393"/>
        <end position="818"/>
    </location>
</feature>
<keyword evidence="20" id="KW-1185">Reference proteome</keyword>
<evidence type="ECO:0000256" key="13">
    <source>
        <dbReference type="ARBA" id="ARBA00048017"/>
    </source>
</evidence>
<evidence type="ECO:0000256" key="3">
    <source>
        <dbReference type="ARBA" id="ARBA00022679"/>
    </source>
</evidence>
<organism evidence="19 20">
    <name type="scientific">Cardamine amara subsp. amara</name>
    <dbReference type="NCBI Taxonomy" id="228776"/>
    <lineage>
        <taxon>Eukaryota</taxon>
        <taxon>Viridiplantae</taxon>
        <taxon>Streptophyta</taxon>
        <taxon>Embryophyta</taxon>
        <taxon>Tracheophyta</taxon>
        <taxon>Spermatophyta</taxon>
        <taxon>Magnoliopsida</taxon>
        <taxon>eudicotyledons</taxon>
        <taxon>Gunneridae</taxon>
        <taxon>Pentapetalae</taxon>
        <taxon>rosids</taxon>
        <taxon>malvids</taxon>
        <taxon>Brassicales</taxon>
        <taxon>Brassicaceae</taxon>
        <taxon>Cardamineae</taxon>
        <taxon>Cardamine</taxon>
    </lineage>
</organism>
<dbReference type="PROSITE" id="PS50134">
    <property type="entry name" value="ZF_TAZ"/>
    <property type="match status" value="1"/>
</dbReference>
<dbReference type="Gene3D" id="3.30.60.90">
    <property type="match status" value="1"/>
</dbReference>
<keyword evidence="8" id="KW-0805">Transcription regulation</keyword>
<sequence length="968" mass="111832">MPLPKRSRDLMTELVDLDPDEPEERDQLKLNVMSGTESKRLRPRRSNSNANYQTGTPRQPNVKSDEEFHGGRNQPEDDYFVPKRPRYEAPIRLNTRHQPWFRLPGIQLYPNSSTLPANAIAQHQSNVSTTQRSPEEVSSYPMLVSSNCFVDEATERISGRSDLTKLDDMPAQGLRTSSKPIPTMVDSFDDLISERKIQTEDIVDPMICDEGAKCEVNANRKKRNVSVVERFTDEEIKLHLMSLKSGIRKVSDLKEEDICQLCDGGKLIFPPPPIYCAYCNNRVKDYSCYYIPEEEVGDVQIQVCNGCYHRCKRTFTLFGINIVRDHMLKFNNLDNQVVEEWVECGYCKGWQHQICGLYNKHKDTDDTAEYVCPKCLLKERERNKKSGFDDNTDLGAKDFPETILSYFIEQRLFKRLEEERKQTAEATGKSINEVLEPEDLTLRVVYSADKTSIVNKKFSDLLHKENYPSEFPYRSKAILLFQKVEGVDICIFAMFVQEFGSECSLPNQRTTYIVYLDSVKYFRPERVTFSGEALRTFVYHEILIGYLEYCKLRGFTTSYIWACAPSKGDDYILYNHPVNQKTPNTKKLRQWYVSLLDKAVKQDVVVNVTNLHEQFFAGKDEYTLTASRLPYFEGSFWSSRAELLIYDIESQGNNELPKMVRSLSRKILKGLSYDSSGCVDIDDAKNILLMRKLEKKVSQNKEYLMVVQLNYSCTRCSKPILSGFRWFCEKCKNLQFCESCYVVEQELDGEHIHELSKVLVKGISSTTEDNDLILENELFENRQAFLAFSQKHNYSFDILRHAKYSSMMILHHLHTSNKTHCPQITSSCRHLACGDCGKDVSRMVYFPCLLCSSFRLCTGCYTRKRTFQIHLHLFPTLPSVTGVQPKTVMVLEILNALKHVHECKSAVSMSSSSCSHTKCNEVKLLFYHSSRCRKEKGDNCSICRRLWKVIRIHANHCDDLVCPIHRCR</sequence>
<dbReference type="GO" id="GO:0008270">
    <property type="term" value="F:zinc ion binding"/>
    <property type="evidence" value="ECO:0007669"/>
    <property type="project" value="UniProtKB-KW"/>
</dbReference>
<protein>
    <recommendedName>
        <fullName evidence="2">histone acetyltransferase</fullName>
        <ecNumber evidence="2">2.3.1.48</ecNumber>
    </recommendedName>
</protein>
<evidence type="ECO:0000259" key="16">
    <source>
        <dbReference type="PROSITE" id="PS50134"/>
    </source>
</evidence>
<dbReference type="SMART" id="SM00551">
    <property type="entry name" value="ZnF_TAZ"/>
    <property type="match status" value="1"/>
</dbReference>
<dbReference type="SUPFAM" id="SSF57933">
    <property type="entry name" value="TAZ domain"/>
    <property type="match status" value="1"/>
</dbReference>
<dbReference type="Pfam" id="PF08214">
    <property type="entry name" value="HAT_KAT11"/>
    <property type="match status" value="1"/>
</dbReference>
<feature type="compositionally biased region" description="Basic and acidic residues" evidence="15">
    <location>
        <begin position="1"/>
        <end position="11"/>
    </location>
</feature>
<evidence type="ECO:0000256" key="10">
    <source>
        <dbReference type="ARBA" id="ARBA00023163"/>
    </source>
</evidence>
<comment type="subcellular location">
    <subcellularLocation>
        <location evidence="1">Nucleus</location>
    </subcellularLocation>
</comment>
<keyword evidence="9" id="KW-0010">Activator</keyword>
<evidence type="ECO:0000256" key="4">
    <source>
        <dbReference type="ARBA" id="ARBA00022723"/>
    </source>
</evidence>
<accession>A0ABD1AZC2</accession>
<keyword evidence="12" id="KW-0012">Acyltransferase</keyword>
<dbReference type="GO" id="GO:0005634">
    <property type="term" value="C:nucleus"/>
    <property type="evidence" value="ECO:0007669"/>
    <property type="project" value="UniProtKB-SubCell"/>
</dbReference>
<evidence type="ECO:0000313" key="20">
    <source>
        <dbReference type="Proteomes" id="UP001558713"/>
    </source>
</evidence>
<evidence type="ECO:0000259" key="17">
    <source>
        <dbReference type="PROSITE" id="PS50135"/>
    </source>
</evidence>
<evidence type="ECO:0000256" key="6">
    <source>
        <dbReference type="ARBA" id="ARBA00022833"/>
    </source>
</evidence>
<dbReference type="PANTHER" id="PTHR13808:SF53">
    <property type="entry name" value="HISTONE ACETYLTRANSFERASE HAC2"/>
    <property type="match status" value="1"/>
</dbReference>
<feature type="compositionally biased region" description="Acidic residues" evidence="15">
    <location>
        <begin position="15"/>
        <end position="24"/>
    </location>
</feature>
<dbReference type="PANTHER" id="PTHR13808">
    <property type="entry name" value="CBP/P300-RELATED"/>
    <property type="match status" value="1"/>
</dbReference>